<feature type="transmembrane region" description="Helical" evidence="1">
    <location>
        <begin position="36"/>
        <end position="54"/>
    </location>
</feature>
<reference evidence="2" key="1">
    <citation type="submission" date="2021-10" db="EMBL/GenBank/DDBJ databases">
        <authorList>
            <person name="Lyu M."/>
            <person name="Wang X."/>
            <person name="Meng X."/>
            <person name="Xu K."/>
        </authorList>
    </citation>
    <scope>NUCLEOTIDE SEQUENCE</scope>
    <source>
        <strain evidence="2">A6</strain>
    </source>
</reference>
<keyword evidence="1" id="KW-0812">Transmembrane</keyword>
<keyword evidence="1" id="KW-0472">Membrane</keyword>
<accession>A0ABS8JIX6</accession>
<protein>
    <submittedName>
        <fullName evidence="2">Uncharacterized protein</fullName>
    </submittedName>
</protein>
<organism evidence="2 3">
    <name type="scientific">Noviluteimonas lactosilytica</name>
    <dbReference type="NCBI Taxonomy" id="2888523"/>
    <lineage>
        <taxon>Bacteria</taxon>
        <taxon>Pseudomonadati</taxon>
        <taxon>Pseudomonadota</taxon>
        <taxon>Gammaproteobacteria</taxon>
        <taxon>Lysobacterales</taxon>
        <taxon>Lysobacteraceae</taxon>
        <taxon>Noviluteimonas</taxon>
    </lineage>
</organism>
<name>A0ABS8JIX6_9GAMM</name>
<evidence type="ECO:0000313" key="2">
    <source>
        <dbReference type="EMBL" id="MCC8363554.1"/>
    </source>
</evidence>
<keyword evidence="1" id="KW-1133">Transmembrane helix</keyword>
<dbReference type="Proteomes" id="UP001165293">
    <property type="component" value="Unassembled WGS sequence"/>
</dbReference>
<dbReference type="RefSeq" id="WP_230527170.1">
    <property type="nucleotide sequence ID" value="NZ_JAJGAK010000002.1"/>
</dbReference>
<proteinExistence type="predicted"/>
<evidence type="ECO:0000313" key="3">
    <source>
        <dbReference type="Proteomes" id="UP001165293"/>
    </source>
</evidence>
<dbReference type="EMBL" id="JAJGAK010000002">
    <property type="protein sequence ID" value="MCC8363554.1"/>
    <property type="molecule type" value="Genomic_DNA"/>
</dbReference>
<evidence type="ECO:0000256" key="1">
    <source>
        <dbReference type="SAM" id="Phobius"/>
    </source>
</evidence>
<gene>
    <name evidence="2" type="ORF">LK996_10770</name>
</gene>
<keyword evidence="3" id="KW-1185">Reference proteome</keyword>
<comment type="caution">
    <text evidence="2">The sequence shown here is derived from an EMBL/GenBank/DDBJ whole genome shotgun (WGS) entry which is preliminary data.</text>
</comment>
<sequence length="55" mass="5705">MQYEQGSPDAFAQAMLERAQDPTIAAKPPKGMPVEMMAGALVAVVLAAIAYAIVA</sequence>